<feature type="compositionally biased region" description="Polar residues" evidence="1">
    <location>
        <begin position="139"/>
        <end position="148"/>
    </location>
</feature>
<dbReference type="EMBL" id="ML119820">
    <property type="protein sequence ID" value="RPA73462.1"/>
    <property type="molecule type" value="Genomic_DNA"/>
</dbReference>
<evidence type="ECO:0000313" key="2">
    <source>
        <dbReference type="EMBL" id="RPA73462.1"/>
    </source>
</evidence>
<feature type="compositionally biased region" description="Polar residues" evidence="1">
    <location>
        <begin position="175"/>
        <end position="186"/>
    </location>
</feature>
<keyword evidence="3" id="KW-1185">Reference proteome</keyword>
<feature type="region of interest" description="Disordered" evidence="1">
    <location>
        <begin position="215"/>
        <end position="244"/>
    </location>
</feature>
<name>A0A3N4HHF1_ASCIM</name>
<proteinExistence type="predicted"/>
<organism evidence="2 3">
    <name type="scientific">Ascobolus immersus RN42</name>
    <dbReference type="NCBI Taxonomy" id="1160509"/>
    <lineage>
        <taxon>Eukaryota</taxon>
        <taxon>Fungi</taxon>
        <taxon>Dikarya</taxon>
        <taxon>Ascomycota</taxon>
        <taxon>Pezizomycotina</taxon>
        <taxon>Pezizomycetes</taxon>
        <taxon>Pezizales</taxon>
        <taxon>Ascobolaceae</taxon>
        <taxon>Ascobolus</taxon>
    </lineage>
</organism>
<feature type="region of interest" description="Disordered" evidence="1">
    <location>
        <begin position="120"/>
        <end position="148"/>
    </location>
</feature>
<dbReference type="Proteomes" id="UP000275078">
    <property type="component" value="Unassembled WGS sequence"/>
</dbReference>
<feature type="region of interest" description="Disordered" evidence="1">
    <location>
        <begin position="175"/>
        <end position="203"/>
    </location>
</feature>
<evidence type="ECO:0000313" key="3">
    <source>
        <dbReference type="Proteomes" id="UP000275078"/>
    </source>
</evidence>
<feature type="compositionally biased region" description="Basic and acidic residues" evidence="1">
    <location>
        <begin position="314"/>
        <end position="329"/>
    </location>
</feature>
<reference evidence="2 3" key="1">
    <citation type="journal article" date="2018" name="Nat. Ecol. Evol.">
        <title>Pezizomycetes genomes reveal the molecular basis of ectomycorrhizal truffle lifestyle.</title>
        <authorList>
            <person name="Murat C."/>
            <person name="Payen T."/>
            <person name="Noel B."/>
            <person name="Kuo A."/>
            <person name="Morin E."/>
            <person name="Chen J."/>
            <person name="Kohler A."/>
            <person name="Krizsan K."/>
            <person name="Balestrini R."/>
            <person name="Da Silva C."/>
            <person name="Montanini B."/>
            <person name="Hainaut M."/>
            <person name="Levati E."/>
            <person name="Barry K.W."/>
            <person name="Belfiori B."/>
            <person name="Cichocki N."/>
            <person name="Clum A."/>
            <person name="Dockter R.B."/>
            <person name="Fauchery L."/>
            <person name="Guy J."/>
            <person name="Iotti M."/>
            <person name="Le Tacon F."/>
            <person name="Lindquist E.A."/>
            <person name="Lipzen A."/>
            <person name="Malagnac F."/>
            <person name="Mello A."/>
            <person name="Molinier V."/>
            <person name="Miyauchi S."/>
            <person name="Poulain J."/>
            <person name="Riccioni C."/>
            <person name="Rubini A."/>
            <person name="Sitrit Y."/>
            <person name="Splivallo R."/>
            <person name="Traeger S."/>
            <person name="Wang M."/>
            <person name="Zifcakova L."/>
            <person name="Wipf D."/>
            <person name="Zambonelli A."/>
            <person name="Paolocci F."/>
            <person name="Nowrousian M."/>
            <person name="Ottonello S."/>
            <person name="Baldrian P."/>
            <person name="Spatafora J.W."/>
            <person name="Henrissat B."/>
            <person name="Nagy L.G."/>
            <person name="Aury J.M."/>
            <person name="Wincker P."/>
            <person name="Grigoriev I.V."/>
            <person name="Bonfante P."/>
            <person name="Martin F.M."/>
        </authorList>
    </citation>
    <scope>NUCLEOTIDE SEQUENCE [LARGE SCALE GENOMIC DNA]</scope>
    <source>
        <strain evidence="2 3">RN42</strain>
    </source>
</reference>
<gene>
    <name evidence="2" type="ORF">BJ508DRAFT_419030</name>
</gene>
<accession>A0A3N4HHF1</accession>
<dbReference type="AlphaFoldDB" id="A0A3N4HHF1"/>
<evidence type="ECO:0000256" key="1">
    <source>
        <dbReference type="SAM" id="MobiDB-lite"/>
    </source>
</evidence>
<protein>
    <submittedName>
        <fullName evidence="2">Uncharacterized protein</fullName>
    </submittedName>
</protein>
<feature type="region of interest" description="Disordered" evidence="1">
    <location>
        <begin position="314"/>
        <end position="338"/>
    </location>
</feature>
<sequence length="338" mass="37607">MSWFKLTGNVTTEEMARTLVQFLPRARLYFKRSGPTQTAEPRLVEVMLRDDNHYHCPIRGCDYSDESMKPFISHCCSPSHRPLLKAKNLKKDAWRERNEYFFGGVETEKWGTTDVAPDGISSIKSKTTGRDSVARSARRSQTPSTLPMVNSTTQTIGRISNVCVVWDAATQTVDSGVTTPSISTNHARGRPASPPIRNKASRGSPTWIHLQSVLNQNNKPHSPTQATLRKRTSTSSIGTQAASRTSLGDKDEICDCTSENMEASLRAAYKRRIYEEMMRGLSGGDSITSAFCESVETLREMKDWFETGMQMLREADGGGEKQSGRRGSVEELLDSLVN</sequence>